<gene>
    <name evidence="2" type="ORF">MFU01_36210</name>
    <name evidence="3" type="ORF">SAMN05443572_108373</name>
</gene>
<dbReference type="OrthoDB" id="9389402at2"/>
<protein>
    <recommendedName>
        <fullName evidence="1">DUF7481 domain-containing protein</fullName>
    </recommendedName>
</protein>
<evidence type="ECO:0000259" key="1">
    <source>
        <dbReference type="Pfam" id="PF24297"/>
    </source>
</evidence>
<proteinExistence type="predicted"/>
<reference evidence="2 5" key="2">
    <citation type="submission" date="2019-07" db="EMBL/GenBank/DDBJ databases">
        <title>Whole genome shotgun sequence of Myxococcus fulvus NBRC 100333.</title>
        <authorList>
            <person name="Hosoyama A."/>
            <person name="Uohara A."/>
            <person name="Ohji S."/>
            <person name="Ichikawa N."/>
        </authorList>
    </citation>
    <scope>NUCLEOTIDE SEQUENCE [LARGE SCALE GENOMIC DNA]</scope>
    <source>
        <strain evidence="2 5">NBRC 100333</strain>
    </source>
</reference>
<dbReference type="PROSITE" id="PS51257">
    <property type="entry name" value="PROKAR_LIPOPROTEIN"/>
    <property type="match status" value="1"/>
</dbReference>
<feature type="domain" description="DUF7481" evidence="1">
    <location>
        <begin position="147"/>
        <end position="413"/>
    </location>
</feature>
<dbReference type="InterPro" id="IPR055904">
    <property type="entry name" value="DUF7481"/>
</dbReference>
<evidence type="ECO:0000313" key="3">
    <source>
        <dbReference type="EMBL" id="SEU30618.1"/>
    </source>
</evidence>
<dbReference type="EMBL" id="FOIB01000008">
    <property type="protein sequence ID" value="SEU30618.1"/>
    <property type="molecule type" value="Genomic_DNA"/>
</dbReference>
<reference evidence="3 4" key="1">
    <citation type="submission" date="2016-10" db="EMBL/GenBank/DDBJ databases">
        <authorList>
            <person name="Varghese N."/>
            <person name="Submissions S."/>
        </authorList>
    </citation>
    <scope>NUCLEOTIDE SEQUENCE [LARGE SCALE GENOMIC DNA]</scope>
    <source>
        <strain evidence="3 4">DSM 16525</strain>
    </source>
</reference>
<dbReference type="Proteomes" id="UP000183760">
    <property type="component" value="Unassembled WGS sequence"/>
</dbReference>
<accession>A0A511T343</accession>
<comment type="caution">
    <text evidence="2">The sequence shown here is derived from an EMBL/GenBank/DDBJ whole genome shotgun (WGS) entry which is preliminary data.</text>
</comment>
<dbReference type="AlphaFoldDB" id="A0A511T343"/>
<dbReference type="RefSeq" id="WP_143097330.1">
    <property type="nucleotide sequence ID" value="NZ_BJXR01000030.1"/>
</dbReference>
<evidence type="ECO:0000313" key="5">
    <source>
        <dbReference type="Proteomes" id="UP000321514"/>
    </source>
</evidence>
<name>A0A511T343_MYXFU</name>
<organism evidence="2 5">
    <name type="scientific">Myxococcus fulvus</name>
    <dbReference type="NCBI Taxonomy" id="33"/>
    <lineage>
        <taxon>Bacteria</taxon>
        <taxon>Pseudomonadati</taxon>
        <taxon>Myxococcota</taxon>
        <taxon>Myxococcia</taxon>
        <taxon>Myxococcales</taxon>
        <taxon>Cystobacterineae</taxon>
        <taxon>Myxococcaceae</taxon>
        <taxon>Myxococcus</taxon>
    </lineage>
</organism>
<evidence type="ECO:0000313" key="4">
    <source>
        <dbReference type="Proteomes" id="UP000183760"/>
    </source>
</evidence>
<evidence type="ECO:0000313" key="2">
    <source>
        <dbReference type="EMBL" id="GEN08584.1"/>
    </source>
</evidence>
<keyword evidence="4" id="KW-1185">Reference proteome</keyword>
<dbReference type="Proteomes" id="UP000321514">
    <property type="component" value="Unassembled WGS sequence"/>
</dbReference>
<dbReference type="EMBL" id="BJXR01000030">
    <property type="protein sequence ID" value="GEN08584.1"/>
    <property type="molecule type" value="Genomic_DNA"/>
</dbReference>
<dbReference type="Pfam" id="PF24297">
    <property type="entry name" value="DUF7481"/>
    <property type="match status" value="1"/>
</dbReference>
<sequence length="481" mass="51510">MRRVCAGLVVVMLGGVGCGDSSNEGSRPEEKTDFTSPESFFKGGSRIKVQRTTTTEGLRWAEATYDAARLRPCTWQPVAPDGDLYCLSDNLHRIARNEPPFYLDASCTEEGVISANPLPAGTILSKEAPPPGGFQQLFHLGARVTGSVYLRDTSGGCHALPDNASRAAYRFGDEVTGNTFVKGDLRQHVSQDGIAAHFVEGEDGSFSLHHLEATEHGVTCAVQRAQDASQRCLPSGPDIAIAALGGLSADASCSEPVFMAPACNAPRFAVEHSASRCETGVSVFSTGPVTTELYARSENGTCMESSLGPNGPCLHRAGQELPPTSWPEARHVDMQTHGRLVVRGARMNDSLHVPMGLFDTRMDTACHFETDTNGQLRCFPTTPAFNLGLYADASCTQALAQTYEEHCYTGPYAVVTATTEGDAHRVFHLGAQHQGATYAKIMLTGQPTRCAEVGTPVTSKRWFLGEELPASELVPGRATLD</sequence>